<accession>A0A0M4CGZ7</accession>
<dbReference type="InterPro" id="IPR012551">
    <property type="entry name" value="DUF1707_SHOCT-like"/>
</dbReference>
<name>A0A0M4CGZ7_9CORY</name>
<reference evidence="2 3" key="1">
    <citation type="submission" date="2014-08" db="EMBL/GenBank/DDBJ databases">
        <title>Complete genome sequence of Corynebacterium deserti GIMN1.010 (=DSM 45689), isolated from desert sand in western China.</title>
        <authorList>
            <person name="Ruckert C."/>
            <person name="Albersmeier A."/>
            <person name="Kalinowski J."/>
        </authorList>
    </citation>
    <scope>NUCLEOTIDE SEQUENCE [LARGE SCALE GENOMIC DNA]</scope>
    <source>
        <strain evidence="2 3">GIMN1.010</strain>
    </source>
</reference>
<dbReference type="PANTHER" id="PTHR40763">
    <property type="entry name" value="MEMBRANE PROTEIN-RELATED"/>
    <property type="match status" value="1"/>
</dbReference>
<evidence type="ECO:0000259" key="1">
    <source>
        <dbReference type="Pfam" id="PF08044"/>
    </source>
</evidence>
<dbReference type="Pfam" id="PF08044">
    <property type="entry name" value="DUF1707"/>
    <property type="match status" value="1"/>
</dbReference>
<proteinExistence type="predicted"/>
<protein>
    <recommendedName>
        <fullName evidence="1">DUF1707 domain-containing protein</fullName>
    </recommendedName>
</protein>
<evidence type="ECO:0000313" key="2">
    <source>
        <dbReference type="EMBL" id="ALC04984.1"/>
    </source>
</evidence>
<feature type="domain" description="DUF1707" evidence="1">
    <location>
        <begin position="17"/>
        <end position="65"/>
    </location>
</feature>
<dbReference type="STRING" id="931089.CDES_02645"/>
<evidence type="ECO:0000313" key="3">
    <source>
        <dbReference type="Proteomes" id="UP000068067"/>
    </source>
</evidence>
<dbReference type="PATRIC" id="fig|931089.4.peg.532"/>
<gene>
    <name evidence="2" type="ORF">CDES_02645</name>
</gene>
<dbReference type="PANTHER" id="PTHR40763:SF4">
    <property type="entry name" value="DUF1707 DOMAIN-CONTAINING PROTEIN"/>
    <property type="match status" value="1"/>
</dbReference>
<keyword evidence="3" id="KW-1185">Reference proteome</keyword>
<sequence>MVGMAAPQENDPIKKLATDQNRNQVVDELSAAVSRGQLTLEEFEERSTQAWNARHLDTLISLIADVNDNPHHLLGQAFPGAYNLPTAHHFPAPEVFDAQSAVARVRRQITGNPTGSKLSFSLLGGASRKGNWLVPQSHTSIAIMGGSELDLRDALLESNHIEISAFCVMGGMEIIVPEGVRVICDGVGVMGGFEQTIDKKATIQPGMLPDDAPVVRVQGIAFMGGVSVITKPRA</sequence>
<dbReference type="Proteomes" id="UP000068067">
    <property type="component" value="Chromosome"/>
</dbReference>
<dbReference type="KEGG" id="cdx:CDES_02645"/>
<dbReference type="EMBL" id="CP009220">
    <property type="protein sequence ID" value="ALC04984.1"/>
    <property type="molecule type" value="Genomic_DNA"/>
</dbReference>
<dbReference type="AlphaFoldDB" id="A0A0M4CGZ7"/>
<organism evidence="2 3">
    <name type="scientific">Corynebacterium deserti GIMN1.010</name>
    <dbReference type="NCBI Taxonomy" id="931089"/>
    <lineage>
        <taxon>Bacteria</taxon>
        <taxon>Bacillati</taxon>
        <taxon>Actinomycetota</taxon>
        <taxon>Actinomycetes</taxon>
        <taxon>Mycobacteriales</taxon>
        <taxon>Corynebacteriaceae</taxon>
        <taxon>Corynebacterium</taxon>
    </lineage>
</organism>